<evidence type="ECO:0008006" key="3">
    <source>
        <dbReference type="Google" id="ProtNLM"/>
    </source>
</evidence>
<protein>
    <recommendedName>
        <fullName evidence="3">Reverse transcriptase</fullName>
    </recommendedName>
</protein>
<dbReference type="PANTHER" id="PTHR46890">
    <property type="entry name" value="NON-LTR RETROLELEMENT REVERSE TRANSCRIPTASE-LIKE PROTEIN-RELATED"/>
    <property type="match status" value="1"/>
</dbReference>
<dbReference type="InterPro" id="IPR043502">
    <property type="entry name" value="DNA/RNA_pol_sf"/>
</dbReference>
<organism evidence="1 2">
    <name type="scientific">Dipteronia sinensis</name>
    <dbReference type="NCBI Taxonomy" id="43782"/>
    <lineage>
        <taxon>Eukaryota</taxon>
        <taxon>Viridiplantae</taxon>
        <taxon>Streptophyta</taxon>
        <taxon>Embryophyta</taxon>
        <taxon>Tracheophyta</taxon>
        <taxon>Spermatophyta</taxon>
        <taxon>Magnoliopsida</taxon>
        <taxon>eudicotyledons</taxon>
        <taxon>Gunneridae</taxon>
        <taxon>Pentapetalae</taxon>
        <taxon>rosids</taxon>
        <taxon>malvids</taxon>
        <taxon>Sapindales</taxon>
        <taxon>Sapindaceae</taxon>
        <taxon>Hippocastanoideae</taxon>
        <taxon>Acereae</taxon>
        <taxon>Dipteronia</taxon>
    </lineage>
</organism>
<dbReference type="SUPFAM" id="SSF56672">
    <property type="entry name" value="DNA/RNA polymerases"/>
    <property type="match status" value="1"/>
</dbReference>
<evidence type="ECO:0000313" key="2">
    <source>
        <dbReference type="Proteomes" id="UP001281410"/>
    </source>
</evidence>
<sequence>MSSGVKDGEGKDNVQERLHRIFANNLWRDRFCQVKVEHLGFNSSDHSPLLLVCNPLTEVPRKRGKKFQFEPFWLKEEDIGTVVSDTWSVNGPSNSVGDLKAKLNWCASSLSSWSKVRFGNMGKQIEDISREIELLYRRCGDKGVMQMIKSLEKGVEGFLEKDEIYWKQRSRADWLSAGDRNSKFFHNRASARKRKNFISFLHNKNGCLQETDEGMADTIREYFADLFRSSAPSPSPSTIRKFTGGIHERLTEEMRNDLNRVFTADEIKAAVFNMGPTKAPGPDGFQALFFQKFWGVVGADFSNICLRVLSGESSIKEFNKTNVVLIPKTLNPISLKDFRPISLCSVVYKAVEKVLANRMKPLLPSLISNHSRPLSQAGRFLTTL</sequence>
<evidence type="ECO:0000313" key="1">
    <source>
        <dbReference type="EMBL" id="KAK3228941.1"/>
    </source>
</evidence>
<name>A0AAE0B2P2_9ROSI</name>
<dbReference type="AlphaFoldDB" id="A0AAE0B2P2"/>
<comment type="caution">
    <text evidence="1">The sequence shown here is derived from an EMBL/GenBank/DDBJ whole genome shotgun (WGS) entry which is preliminary data.</text>
</comment>
<keyword evidence="2" id="KW-1185">Reference proteome</keyword>
<gene>
    <name evidence="1" type="ORF">Dsin_000822</name>
</gene>
<accession>A0AAE0B2P2</accession>
<dbReference type="Proteomes" id="UP001281410">
    <property type="component" value="Unassembled WGS sequence"/>
</dbReference>
<proteinExistence type="predicted"/>
<dbReference type="PANTHER" id="PTHR46890:SF48">
    <property type="entry name" value="RNA-DIRECTED DNA POLYMERASE"/>
    <property type="match status" value="1"/>
</dbReference>
<dbReference type="InterPro" id="IPR052343">
    <property type="entry name" value="Retrotransposon-Effector_Assoc"/>
</dbReference>
<reference evidence="1" key="1">
    <citation type="journal article" date="2023" name="Plant J.">
        <title>Genome sequences and population genomics provide insights into the demographic history, inbreeding, and mutation load of two 'living fossil' tree species of Dipteronia.</title>
        <authorList>
            <person name="Feng Y."/>
            <person name="Comes H.P."/>
            <person name="Chen J."/>
            <person name="Zhu S."/>
            <person name="Lu R."/>
            <person name="Zhang X."/>
            <person name="Li P."/>
            <person name="Qiu J."/>
            <person name="Olsen K.M."/>
            <person name="Qiu Y."/>
        </authorList>
    </citation>
    <scope>NUCLEOTIDE SEQUENCE</scope>
    <source>
        <strain evidence="1">NBL</strain>
    </source>
</reference>
<dbReference type="EMBL" id="JANJYJ010000001">
    <property type="protein sequence ID" value="KAK3228941.1"/>
    <property type="molecule type" value="Genomic_DNA"/>
</dbReference>